<reference evidence="10 11" key="1">
    <citation type="submission" date="2017-10" db="EMBL/GenBank/DDBJ databases">
        <title>Comparative genomics in systemic dimorphic fungi from Ajellomycetaceae.</title>
        <authorList>
            <person name="Munoz J.F."/>
            <person name="Mcewen J.G."/>
            <person name="Clay O.K."/>
            <person name="Cuomo C.A."/>
        </authorList>
    </citation>
    <scope>NUCLEOTIDE SEQUENCE [LARGE SCALE GENOMIC DNA]</scope>
    <source>
        <strain evidence="10 11">UAMH7299</strain>
    </source>
</reference>
<organism evidence="10 11">
    <name type="scientific">Polytolypa hystricis (strain UAMH7299)</name>
    <dbReference type="NCBI Taxonomy" id="1447883"/>
    <lineage>
        <taxon>Eukaryota</taxon>
        <taxon>Fungi</taxon>
        <taxon>Dikarya</taxon>
        <taxon>Ascomycota</taxon>
        <taxon>Pezizomycotina</taxon>
        <taxon>Eurotiomycetes</taxon>
        <taxon>Eurotiomycetidae</taxon>
        <taxon>Onygenales</taxon>
        <taxon>Onygenales incertae sedis</taxon>
        <taxon>Polytolypa</taxon>
    </lineage>
</organism>
<evidence type="ECO:0000256" key="9">
    <source>
        <dbReference type="SAM" id="MobiDB-lite"/>
    </source>
</evidence>
<evidence type="ECO:0000256" key="6">
    <source>
        <dbReference type="ARBA" id="ARBA00023306"/>
    </source>
</evidence>
<feature type="region of interest" description="Disordered" evidence="9">
    <location>
        <begin position="537"/>
        <end position="627"/>
    </location>
</feature>
<proteinExistence type="inferred from homology"/>
<feature type="compositionally biased region" description="Polar residues" evidence="9">
    <location>
        <begin position="479"/>
        <end position="490"/>
    </location>
</feature>
<feature type="region of interest" description="Disordered" evidence="9">
    <location>
        <begin position="56"/>
        <end position="132"/>
    </location>
</feature>
<evidence type="ECO:0000256" key="2">
    <source>
        <dbReference type="ARBA" id="ARBA00007276"/>
    </source>
</evidence>
<feature type="compositionally biased region" description="Polar residues" evidence="9">
    <location>
        <begin position="422"/>
        <end position="437"/>
    </location>
</feature>
<feature type="compositionally biased region" description="Polar residues" evidence="9">
    <location>
        <begin position="180"/>
        <end position="195"/>
    </location>
</feature>
<feature type="compositionally biased region" description="Basic residues" evidence="9">
    <location>
        <begin position="112"/>
        <end position="121"/>
    </location>
</feature>
<dbReference type="GO" id="GO:0006270">
    <property type="term" value="P:DNA replication initiation"/>
    <property type="evidence" value="ECO:0007669"/>
    <property type="project" value="UniProtKB-UniRule"/>
</dbReference>
<dbReference type="PANTHER" id="PTHR28124:SF1">
    <property type="entry name" value="DNA REPLICATION REGULATOR SLD2"/>
    <property type="match status" value="1"/>
</dbReference>
<sequence length="627" mass="67526">MSVHDQQATSLRAELKDWERAFSAANGGRKAGRDDIKGDPVIAAKYKAYTRLREQISSSTSLEDNNSSNSKKRKSYAEQDAHYHSTASTPHKATKHTSTSTSTSTSFITPRKPLHHGRQHHPSQLDPYDSPSTLRRLFSPSTHIHTGQSSSPLPLRDVIGPTPQRDGKALGLFGLLSTPGRGSSNNIHAVQSNVIGPTPRRDGKALGLFDLHSAPGSSGRGGGGGDVTSTPSAKRKRDVGGVDVQTPSRRAQQQQQRQQAGDATPKSGGRRRYSLTPASSAKKFYLANFFATPTTVRFRGGFPSGDGDGDGDGNGGAGNNDASQEGGEGGGVESSGTPSFLRRRNVLAFDPSKRGSGEDLSPVAVRMPQRVVGKGLSQIVKGLRDMEEEKLDEEMEILRELEAEEFQQQQQRANHEGDDASTHVQVEDSQLPATNNIQQQGEEGEGGAKNVPPQRVWRKKGQKRTTRRVIMRPVRSKQKPNPQWTTADNDTNGESDDELAVSGPIQASEDNVISAAAADYDDDAGAAHLDLDLDLESDAEYVDDDNDDDDDGTASTATKKNQKPPLAVVANPKSTEKKGSAETKQTTTKTGAPKKIKPEAHANYRRLKIRGRGAKGRGGGRFGRRGR</sequence>
<evidence type="ECO:0000313" key="10">
    <source>
        <dbReference type="EMBL" id="PGH19303.1"/>
    </source>
</evidence>
<evidence type="ECO:0000256" key="8">
    <source>
        <dbReference type="RuleBase" id="RU367067"/>
    </source>
</evidence>
<dbReference type="InterPro" id="IPR021110">
    <property type="entry name" value="DNA_rep_checkpnt_protein"/>
</dbReference>
<feature type="compositionally biased region" description="Low complexity" evidence="9">
    <location>
        <begin position="97"/>
        <end position="106"/>
    </location>
</feature>
<dbReference type="PANTHER" id="PTHR28124">
    <property type="entry name" value="DNA REPLICATION REGULATOR SLD2"/>
    <property type="match status" value="1"/>
</dbReference>
<dbReference type="Pfam" id="PF11719">
    <property type="entry name" value="Drc1-Sld2"/>
    <property type="match status" value="2"/>
</dbReference>
<dbReference type="GO" id="GO:0000727">
    <property type="term" value="P:double-strand break repair via break-induced replication"/>
    <property type="evidence" value="ECO:0007669"/>
    <property type="project" value="TreeGrafter"/>
</dbReference>
<dbReference type="GO" id="GO:0031261">
    <property type="term" value="C:DNA replication preinitiation complex"/>
    <property type="evidence" value="ECO:0007669"/>
    <property type="project" value="TreeGrafter"/>
</dbReference>
<protein>
    <recommendedName>
        <fullName evidence="3 8">DNA replication regulator SLD2</fullName>
    </recommendedName>
</protein>
<accession>A0A2B7YE40</accession>
<dbReference type="FunFam" id="1.10.10.1460:FF:000001">
    <property type="entry name" value="DNA replication regulator Sld2"/>
    <property type="match status" value="1"/>
</dbReference>
<evidence type="ECO:0000256" key="4">
    <source>
        <dbReference type="ARBA" id="ARBA00022705"/>
    </source>
</evidence>
<keyword evidence="5 8" id="KW-0539">Nucleus</keyword>
<evidence type="ECO:0000256" key="1">
    <source>
        <dbReference type="ARBA" id="ARBA00004123"/>
    </source>
</evidence>
<feature type="region of interest" description="Disordered" evidence="9">
    <location>
        <begin position="300"/>
        <end position="362"/>
    </location>
</feature>
<dbReference type="AlphaFoldDB" id="A0A2B7YE40"/>
<keyword evidence="11" id="KW-1185">Reference proteome</keyword>
<keyword evidence="4 8" id="KW-0235">DNA replication</keyword>
<dbReference type="GO" id="GO:0003697">
    <property type="term" value="F:single-stranded DNA binding"/>
    <property type="evidence" value="ECO:0007669"/>
    <property type="project" value="TreeGrafter"/>
</dbReference>
<evidence type="ECO:0000313" key="11">
    <source>
        <dbReference type="Proteomes" id="UP000224634"/>
    </source>
</evidence>
<feature type="compositionally biased region" description="Low complexity" evidence="9">
    <location>
        <begin position="57"/>
        <end position="69"/>
    </location>
</feature>
<feature type="compositionally biased region" description="Acidic residues" evidence="9">
    <location>
        <begin position="537"/>
        <end position="552"/>
    </location>
</feature>
<evidence type="ECO:0000256" key="5">
    <source>
        <dbReference type="ARBA" id="ARBA00023242"/>
    </source>
</evidence>
<comment type="similarity">
    <text evidence="2 8">Belongs to the SLD2 family.</text>
</comment>
<evidence type="ECO:0000256" key="3">
    <source>
        <dbReference type="ARBA" id="ARBA00018363"/>
    </source>
</evidence>
<comment type="function">
    <text evidence="7 8">Has a role in the initiation of DNA replication. Required at S-phase checkpoint.</text>
</comment>
<feature type="region of interest" description="Disordered" evidence="9">
    <location>
        <begin position="179"/>
        <end position="274"/>
    </location>
</feature>
<keyword evidence="6 8" id="KW-0131">Cell cycle</keyword>
<dbReference type="CDD" id="cd22289">
    <property type="entry name" value="RecQL4_SLD2_NTD"/>
    <property type="match status" value="1"/>
</dbReference>
<feature type="compositionally biased region" description="Gly residues" evidence="9">
    <location>
        <begin position="302"/>
        <end position="318"/>
    </location>
</feature>
<dbReference type="Proteomes" id="UP000224634">
    <property type="component" value="Unassembled WGS sequence"/>
</dbReference>
<dbReference type="OrthoDB" id="8775810at2759"/>
<comment type="subcellular location">
    <subcellularLocation>
        <location evidence="1 8">Nucleus</location>
    </subcellularLocation>
</comment>
<dbReference type="GO" id="GO:1902977">
    <property type="term" value="P:mitotic DNA replication preinitiation complex assembly"/>
    <property type="evidence" value="ECO:0007669"/>
    <property type="project" value="TreeGrafter"/>
</dbReference>
<dbReference type="InterPro" id="IPR040203">
    <property type="entry name" value="Sld2"/>
</dbReference>
<dbReference type="GO" id="GO:0003688">
    <property type="term" value="F:DNA replication origin binding"/>
    <property type="evidence" value="ECO:0007669"/>
    <property type="project" value="TreeGrafter"/>
</dbReference>
<dbReference type="EMBL" id="PDNA01000049">
    <property type="protein sequence ID" value="PGH19303.1"/>
    <property type="molecule type" value="Genomic_DNA"/>
</dbReference>
<feature type="compositionally biased region" description="Low complexity" evidence="9">
    <location>
        <begin position="249"/>
        <end position="260"/>
    </location>
</feature>
<name>A0A2B7YE40_POLH7</name>
<feature type="region of interest" description="Disordered" evidence="9">
    <location>
        <begin position="398"/>
        <end position="512"/>
    </location>
</feature>
<dbReference type="Gene3D" id="1.10.10.1460">
    <property type="match status" value="1"/>
</dbReference>
<evidence type="ECO:0000256" key="7">
    <source>
        <dbReference type="ARBA" id="ARBA00025253"/>
    </source>
</evidence>
<feature type="compositionally biased region" description="Basic residues" evidence="9">
    <location>
        <begin position="603"/>
        <end position="615"/>
    </location>
</feature>
<gene>
    <name evidence="10" type="ORF">AJ80_04056</name>
</gene>
<feature type="compositionally biased region" description="Basic residues" evidence="9">
    <location>
        <begin position="456"/>
        <end position="478"/>
    </location>
</feature>
<comment type="caution">
    <text evidence="10">The sequence shown here is derived from an EMBL/GenBank/DDBJ whole genome shotgun (WGS) entry which is preliminary data.</text>
</comment>